<comment type="caution">
    <text evidence="1">The sequence shown here is derived from an EMBL/GenBank/DDBJ whole genome shotgun (WGS) entry which is preliminary data.</text>
</comment>
<reference evidence="1 2" key="1">
    <citation type="submission" date="2020-08" db="EMBL/GenBank/DDBJ databases">
        <title>Genomic Encyclopedia of Type Strains, Phase IV (KMG-IV): sequencing the most valuable type-strain genomes for metagenomic binning, comparative biology and taxonomic classification.</title>
        <authorList>
            <person name="Goeker M."/>
        </authorList>
    </citation>
    <scope>NUCLEOTIDE SEQUENCE [LARGE SCALE GENOMIC DNA]</scope>
    <source>
        <strain evidence="1 2">DSM 11805</strain>
    </source>
</reference>
<evidence type="ECO:0000313" key="1">
    <source>
        <dbReference type="EMBL" id="MBB6513487.1"/>
    </source>
</evidence>
<evidence type="ECO:0000313" key="2">
    <source>
        <dbReference type="Proteomes" id="UP000572212"/>
    </source>
</evidence>
<sequence length="166" mass="19143">MKRLIVILGIAILFIITFAVWFTFPKQHNKVLEGIHYQLGNDEEIYEVTVGIDGEIRRNLIGTKTFEGILDIEDEELPVPKDERNVTIKFDEYNRGVIVYTGFRNGVPYTHSYGSIFVNHDFTKITIQKGSWDGEEGYMITAPAKDYFDAKTISNELMEKFIQEPL</sequence>
<protein>
    <submittedName>
        <fullName evidence="1">Uncharacterized protein</fullName>
    </submittedName>
</protein>
<gene>
    <name evidence="1" type="ORF">GGQ92_002299</name>
</gene>
<name>A0A841RNN5_9BACI</name>
<keyword evidence="2" id="KW-1185">Reference proteome</keyword>
<proteinExistence type="predicted"/>
<dbReference type="AlphaFoldDB" id="A0A841RNN5"/>
<dbReference type="RefSeq" id="WP_184248746.1">
    <property type="nucleotide sequence ID" value="NZ_BAAACU010000029.1"/>
</dbReference>
<dbReference type="Proteomes" id="UP000572212">
    <property type="component" value="Unassembled WGS sequence"/>
</dbReference>
<accession>A0A841RNN5</accession>
<organism evidence="1 2">
    <name type="scientific">Gracilibacillus halotolerans</name>
    <dbReference type="NCBI Taxonomy" id="74386"/>
    <lineage>
        <taxon>Bacteria</taxon>
        <taxon>Bacillati</taxon>
        <taxon>Bacillota</taxon>
        <taxon>Bacilli</taxon>
        <taxon>Bacillales</taxon>
        <taxon>Bacillaceae</taxon>
        <taxon>Gracilibacillus</taxon>
    </lineage>
</organism>
<dbReference type="EMBL" id="JACHON010000012">
    <property type="protein sequence ID" value="MBB6513487.1"/>
    <property type="molecule type" value="Genomic_DNA"/>
</dbReference>